<reference evidence="3 4" key="1">
    <citation type="journal article" date="2011" name="Science">
        <title>The Selaginella genome identifies genetic changes associated with the evolution of vascular plants.</title>
        <authorList>
            <person name="Banks J.A."/>
            <person name="Nishiyama T."/>
            <person name="Hasebe M."/>
            <person name="Bowman J.L."/>
            <person name="Gribskov M."/>
            <person name="dePamphilis C."/>
            <person name="Albert V.A."/>
            <person name="Aono N."/>
            <person name="Aoyama T."/>
            <person name="Ambrose B.A."/>
            <person name="Ashton N.W."/>
            <person name="Axtell M.J."/>
            <person name="Barker E."/>
            <person name="Barker M.S."/>
            <person name="Bennetzen J.L."/>
            <person name="Bonawitz N.D."/>
            <person name="Chapple C."/>
            <person name="Cheng C."/>
            <person name="Correa L.G."/>
            <person name="Dacre M."/>
            <person name="DeBarry J."/>
            <person name="Dreyer I."/>
            <person name="Elias M."/>
            <person name="Engstrom E.M."/>
            <person name="Estelle M."/>
            <person name="Feng L."/>
            <person name="Finet C."/>
            <person name="Floyd S.K."/>
            <person name="Frommer W.B."/>
            <person name="Fujita T."/>
            <person name="Gramzow L."/>
            <person name="Gutensohn M."/>
            <person name="Harholt J."/>
            <person name="Hattori M."/>
            <person name="Heyl A."/>
            <person name="Hirai T."/>
            <person name="Hiwatashi Y."/>
            <person name="Ishikawa M."/>
            <person name="Iwata M."/>
            <person name="Karol K.G."/>
            <person name="Koehler B."/>
            <person name="Kolukisaoglu U."/>
            <person name="Kubo M."/>
            <person name="Kurata T."/>
            <person name="Lalonde S."/>
            <person name="Li K."/>
            <person name="Li Y."/>
            <person name="Litt A."/>
            <person name="Lyons E."/>
            <person name="Manning G."/>
            <person name="Maruyama T."/>
            <person name="Michael T.P."/>
            <person name="Mikami K."/>
            <person name="Miyazaki S."/>
            <person name="Morinaga S."/>
            <person name="Murata T."/>
            <person name="Mueller-Roeber B."/>
            <person name="Nelson D.R."/>
            <person name="Obara M."/>
            <person name="Oguri Y."/>
            <person name="Olmstead R.G."/>
            <person name="Onodera N."/>
            <person name="Petersen B.L."/>
            <person name="Pils B."/>
            <person name="Prigge M."/>
            <person name="Rensing S.A."/>
            <person name="Riano-Pachon D.M."/>
            <person name="Roberts A.W."/>
            <person name="Sato Y."/>
            <person name="Scheller H.V."/>
            <person name="Schulz B."/>
            <person name="Schulz C."/>
            <person name="Shakirov E.V."/>
            <person name="Shibagaki N."/>
            <person name="Shinohara N."/>
            <person name="Shippen D.E."/>
            <person name="Soerensen I."/>
            <person name="Sotooka R."/>
            <person name="Sugimoto N."/>
            <person name="Sugita M."/>
            <person name="Sumikawa N."/>
            <person name="Tanurdzic M."/>
            <person name="Theissen G."/>
            <person name="Ulvskov P."/>
            <person name="Wakazuki S."/>
            <person name="Weng J.K."/>
            <person name="Willats W.W."/>
            <person name="Wipf D."/>
            <person name="Wolf P.G."/>
            <person name="Yang L."/>
            <person name="Zimmer A.D."/>
            <person name="Zhu Q."/>
            <person name="Mitros T."/>
            <person name="Hellsten U."/>
            <person name="Loque D."/>
            <person name="Otillar R."/>
            <person name="Salamov A."/>
            <person name="Schmutz J."/>
            <person name="Shapiro H."/>
            <person name="Lindquist E."/>
            <person name="Lucas S."/>
            <person name="Rokhsar D."/>
            <person name="Grigoriev I.V."/>
        </authorList>
    </citation>
    <scope>NUCLEOTIDE SEQUENCE [LARGE SCALE GENOMIC DNA]</scope>
</reference>
<dbReference type="InterPro" id="IPR011990">
    <property type="entry name" value="TPR-like_helical_dom_sf"/>
</dbReference>
<dbReference type="GO" id="GO:0009451">
    <property type="term" value="P:RNA modification"/>
    <property type="evidence" value="ECO:0007669"/>
    <property type="project" value="InterPro"/>
</dbReference>
<dbReference type="KEGG" id="smo:SELMODRAFT_334"/>
<dbReference type="FunFam" id="1.25.40.10:FF:000090">
    <property type="entry name" value="Pentatricopeptide repeat-containing protein, chloroplastic"/>
    <property type="match status" value="1"/>
</dbReference>
<dbReference type="HOGENOM" id="CLU_002706_15_6_1"/>
<feature type="repeat" description="PPR" evidence="2">
    <location>
        <begin position="368"/>
        <end position="402"/>
    </location>
</feature>
<dbReference type="Pfam" id="PF13041">
    <property type="entry name" value="PPR_2"/>
    <property type="match status" value="5"/>
</dbReference>
<dbReference type="OrthoDB" id="1934782at2759"/>
<dbReference type="InterPro" id="IPR002885">
    <property type="entry name" value="PPR_rpt"/>
</dbReference>
<sequence length="833" mass="91766">YARLMRACGISGALEQGRRVHGHVQRHADDRSLFFGNRLVNMYRRCSSLDEARKVFDRMRERDVVSWTAMISAYAQTGHQRQALDLFTEMAGSSLDPNRVTFLALLEACDSPEFLEDGKQIHARVSALQLLESDVPVANAVMGMYRKCERADLAMAVFSEMRERDLISWNNAIAANAESGDYTFTLALLKSMQLEGMAPDKVTFVSALNACIGSRSLSNGRLIHALVLERGMEGDVVLGTALVTMYGRCGCLESAREIFHRMPERNVVSWNAMVASCTLNAHFAEAIELFKRMVAVAMVEPTRVSFITVLNAVTTPEALAEGRRIHAMIQERQLLSQIEVANALVTMYGRCGGVGDAERVFSAMERRDLVSWNAMISAYAQSGLAREVVNLFHRMRAERVPPDRITFLMALDACAEIRDLDSGRTVHHLSVESGFGSCISVANATMHLYSSCSSSSSSSSSLMEVVAGIFESMAARDVISWNTMITGYVQAGDSFSALSIFKRMLLEGIRGNQVTFMSLLSVCDSRAFLRQGETIHRRVINQTPELSSDPIVAAAIVNMYGKCGELDTARHLFEDTSHRNLASWNSMISAYALHGRAEQAFDLSERMRREGVLPDRVTFITLLNACVAGGAVRHGKMIHARIIDSGLEKDTVVANALVNFYSKCGNLDTATSLFGALDYRDVVSWNGIIAGFAHNGHAREALKSMWLMQQDGVRPDAITFLTILSASSHAGFLRQGGDDFVSMAVDHELERGVEHYGCMIDLLGRAGRIGDAEYFVSAMRDEDKEVSWMTLLSACEVHGDEERAKRVAGSIVEMNPQHSSAYVALSNLYATCG</sequence>
<dbReference type="PANTHER" id="PTHR47926:SF533">
    <property type="entry name" value="DYW DOMAIN-CONTAINING PROTEIN"/>
    <property type="match status" value="1"/>
</dbReference>
<evidence type="ECO:0000256" key="2">
    <source>
        <dbReference type="PROSITE-ProRule" id="PRU00708"/>
    </source>
</evidence>
<organism evidence="4">
    <name type="scientific">Selaginella moellendorffii</name>
    <name type="common">Spikemoss</name>
    <dbReference type="NCBI Taxonomy" id="88036"/>
    <lineage>
        <taxon>Eukaryota</taxon>
        <taxon>Viridiplantae</taxon>
        <taxon>Streptophyta</taxon>
        <taxon>Embryophyta</taxon>
        <taxon>Tracheophyta</taxon>
        <taxon>Lycopodiopsida</taxon>
        <taxon>Selaginellales</taxon>
        <taxon>Selaginellaceae</taxon>
        <taxon>Selaginella</taxon>
    </lineage>
</organism>
<evidence type="ECO:0000313" key="4">
    <source>
        <dbReference type="Proteomes" id="UP000001514"/>
    </source>
</evidence>
<feature type="repeat" description="PPR" evidence="2">
    <location>
        <begin position="235"/>
        <end position="269"/>
    </location>
</feature>
<dbReference type="PROSITE" id="PS51375">
    <property type="entry name" value="PPR"/>
    <property type="match status" value="7"/>
</dbReference>
<dbReference type="STRING" id="88036.D8SCP4"/>
<dbReference type="PANTHER" id="PTHR47926">
    <property type="entry name" value="PENTATRICOPEPTIDE REPEAT-CONTAINING PROTEIN"/>
    <property type="match status" value="1"/>
</dbReference>
<dbReference type="eggNOG" id="KOG4197">
    <property type="taxonomic scope" value="Eukaryota"/>
</dbReference>
<dbReference type="InParanoid" id="D8SCP4"/>
<accession>D8SCP4</accession>
<dbReference type="EMBL" id="GL377612">
    <property type="protein sequence ID" value="EFJ17746.1"/>
    <property type="molecule type" value="Genomic_DNA"/>
</dbReference>
<feature type="repeat" description="PPR" evidence="2">
    <location>
        <begin position="477"/>
        <end position="511"/>
    </location>
</feature>
<dbReference type="Gramene" id="EFJ17746">
    <property type="protein sequence ID" value="EFJ17746"/>
    <property type="gene ID" value="SELMODRAFT_334"/>
</dbReference>
<dbReference type="InterPro" id="IPR046960">
    <property type="entry name" value="PPR_At4g14850-like_plant"/>
</dbReference>
<keyword evidence="1" id="KW-0677">Repeat</keyword>
<gene>
    <name evidence="3" type="ORF">SELMODRAFT_334</name>
</gene>
<evidence type="ECO:0000313" key="3">
    <source>
        <dbReference type="EMBL" id="EFJ17746.1"/>
    </source>
</evidence>
<protein>
    <recommendedName>
        <fullName evidence="5">Pentacotripeptide-repeat region of PRORP domain-containing protein</fullName>
    </recommendedName>
</protein>
<feature type="repeat" description="PPR" evidence="2">
    <location>
        <begin position="580"/>
        <end position="614"/>
    </location>
</feature>
<proteinExistence type="predicted"/>
<dbReference type="FunFam" id="1.25.40.10:FF:000436">
    <property type="entry name" value="Pentatricopeptide repeat-containing protein At5g39350 family"/>
    <property type="match status" value="1"/>
</dbReference>
<evidence type="ECO:0008006" key="5">
    <source>
        <dbReference type="Google" id="ProtNLM"/>
    </source>
</evidence>
<feature type="non-terminal residue" evidence="3">
    <location>
        <position position="833"/>
    </location>
</feature>
<dbReference type="GO" id="GO:0003729">
    <property type="term" value="F:mRNA binding"/>
    <property type="evidence" value="ECO:0007669"/>
    <property type="project" value="UniProtKB-ARBA"/>
</dbReference>
<dbReference type="AlphaFoldDB" id="D8SCP4"/>
<feature type="repeat" description="PPR" evidence="2">
    <location>
        <begin position="63"/>
        <end position="97"/>
    </location>
</feature>
<name>D8SCP4_SELML</name>
<dbReference type="Gene3D" id="1.25.40.10">
    <property type="entry name" value="Tetratricopeptide repeat domain"/>
    <property type="match status" value="8"/>
</dbReference>
<dbReference type="Proteomes" id="UP000001514">
    <property type="component" value="Unassembled WGS sequence"/>
</dbReference>
<dbReference type="FunCoup" id="D8SCP4">
    <property type="interactions" value="228"/>
</dbReference>
<feature type="repeat" description="PPR" evidence="2">
    <location>
        <begin position="134"/>
        <end position="168"/>
    </location>
</feature>
<dbReference type="FunFam" id="1.25.40.10:FF:000073">
    <property type="entry name" value="Pentatricopeptide repeat-containing protein chloroplastic"/>
    <property type="match status" value="1"/>
</dbReference>
<feature type="repeat" description="PPR" evidence="2">
    <location>
        <begin position="681"/>
        <end position="715"/>
    </location>
</feature>
<evidence type="ECO:0000256" key="1">
    <source>
        <dbReference type="ARBA" id="ARBA00022737"/>
    </source>
</evidence>
<keyword evidence="4" id="KW-1185">Reference proteome</keyword>
<feature type="non-terminal residue" evidence="3">
    <location>
        <position position="1"/>
    </location>
</feature>
<dbReference type="Pfam" id="PF01535">
    <property type="entry name" value="PPR"/>
    <property type="match status" value="5"/>
</dbReference>
<dbReference type="FunFam" id="1.25.40.10:FF:000031">
    <property type="entry name" value="Pentatricopeptide repeat-containing protein mitochondrial"/>
    <property type="match status" value="2"/>
</dbReference>
<dbReference type="NCBIfam" id="TIGR00756">
    <property type="entry name" value="PPR"/>
    <property type="match status" value="6"/>
</dbReference>